<keyword evidence="4" id="KW-1185">Reference proteome</keyword>
<dbReference type="GO" id="GO:0005092">
    <property type="term" value="F:GDP-dissociation inhibitor activity"/>
    <property type="evidence" value="ECO:0007669"/>
    <property type="project" value="InterPro"/>
</dbReference>
<dbReference type="InterPro" id="IPR036188">
    <property type="entry name" value="FAD/NAD-bd_sf"/>
</dbReference>
<protein>
    <submittedName>
        <fullName evidence="3">Uncharacterized protein</fullName>
    </submittedName>
</protein>
<gene>
    <name evidence="3" type="ORF">MVEN_02151500</name>
</gene>
<dbReference type="GO" id="GO:0005829">
    <property type="term" value="C:cytosol"/>
    <property type="evidence" value="ECO:0007669"/>
    <property type="project" value="TreeGrafter"/>
</dbReference>
<evidence type="ECO:0000256" key="2">
    <source>
        <dbReference type="SAM" id="MobiDB-lite"/>
    </source>
</evidence>
<dbReference type="Gene3D" id="3.30.519.10">
    <property type="entry name" value="Guanine Nucleotide Dissociation Inhibitor, domain 2"/>
    <property type="match status" value="1"/>
</dbReference>
<dbReference type="Proteomes" id="UP000620124">
    <property type="component" value="Unassembled WGS sequence"/>
</dbReference>
<dbReference type="EMBL" id="JACAZI010000022">
    <property type="protein sequence ID" value="KAF7337135.1"/>
    <property type="molecule type" value="Genomic_DNA"/>
</dbReference>
<dbReference type="Gene3D" id="3.50.50.60">
    <property type="entry name" value="FAD/NAD(P)-binding domain"/>
    <property type="match status" value="1"/>
</dbReference>
<dbReference type="PANTHER" id="PTHR11787">
    <property type="entry name" value="RAB GDP-DISSOCIATION INHIBITOR"/>
    <property type="match status" value="1"/>
</dbReference>
<organism evidence="3 4">
    <name type="scientific">Mycena venus</name>
    <dbReference type="NCBI Taxonomy" id="2733690"/>
    <lineage>
        <taxon>Eukaryota</taxon>
        <taxon>Fungi</taxon>
        <taxon>Dikarya</taxon>
        <taxon>Basidiomycota</taxon>
        <taxon>Agaricomycotina</taxon>
        <taxon>Agaricomycetes</taxon>
        <taxon>Agaricomycetidae</taxon>
        <taxon>Agaricales</taxon>
        <taxon>Marasmiineae</taxon>
        <taxon>Mycenaceae</taxon>
        <taxon>Mycena</taxon>
    </lineage>
</organism>
<dbReference type="PRINTS" id="PR00891">
    <property type="entry name" value="RABGDIREP"/>
</dbReference>
<dbReference type="GO" id="GO:0016192">
    <property type="term" value="P:vesicle-mediated transport"/>
    <property type="evidence" value="ECO:0007669"/>
    <property type="project" value="TreeGrafter"/>
</dbReference>
<dbReference type="GO" id="GO:0007264">
    <property type="term" value="P:small GTPase-mediated signal transduction"/>
    <property type="evidence" value="ECO:0007669"/>
    <property type="project" value="InterPro"/>
</dbReference>
<feature type="region of interest" description="Disordered" evidence="2">
    <location>
        <begin position="272"/>
        <end position="322"/>
    </location>
</feature>
<dbReference type="OrthoDB" id="9446342at2759"/>
<comment type="caution">
    <text evidence="3">The sequence shown here is derived from an EMBL/GenBank/DDBJ whole genome shotgun (WGS) entry which is preliminary data.</text>
</comment>
<dbReference type="GO" id="GO:0005968">
    <property type="term" value="C:Rab-protein geranylgeranyltransferase complex"/>
    <property type="evidence" value="ECO:0007669"/>
    <property type="project" value="TreeGrafter"/>
</dbReference>
<dbReference type="AlphaFoldDB" id="A0A8H7CH29"/>
<feature type="region of interest" description="Disordered" evidence="2">
    <location>
        <begin position="340"/>
        <end position="378"/>
    </location>
</feature>
<dbReference type="InterPro" id="IPR018203">
    <property type="entry name" value="GDP_dissociation_inhibitor"/>
</dbReference>
<evidence type="ECO:0000313" key="4">
    <source>
        <dbReference type="Proteomes" id="UP000620124"/>
    </source>
</evidence>
<sequence>MSEEPSKSGEFLATSDLTPKVVSLFDYRHHRPLHGPLNDVLVASDVARYGGFRLIERVCVYDSGVAKPAPGSREDIFKNQEISRLDKRRIMRFLTFASGDFEDKEEFEDHVDTPFPEYLKTVFSQRRNDQCHCVRVGILSFSCRRYHRSAGRCDASPFLVRHYVSSDKIAQGFCRTAAVSGSVYILGRPGRDIESISSSSSPLKHVLRLATFPDPLTCSLLISSLSYSRSSSSRVTPVAPPRSSSAPFSASSLTCAVAHCIAIIDRPLVLGAHTTPPTEDTPPSDEPVESAPSEDGAHPHLRRHPSSTQPSLSIPPLPSPATTLAREKENLPLEAVGGVQTRAGRTTKPPTRAVLDAGGDKSRADTAADAFPDSEDEDEDDIVVLRVAIVRVSLVLTIIAGV</sequence>
<comment type="similarity">
    <text evidence="1">Belongs to the Rab GDI family.</text>
</comment>
<dbReference type="PANTHER" id="PTHR11787:SF4">
    <property type="entry name" value="CHM, RAB ESCORT PROTEIN 1"/>
    <property type="match status" value="1"/>
</dbReference>
<dbReference type="SUPFAM" id="SSF51905">
    <property type="entry name" value="FAD/NAD(P)-binding domain"/>
    <property type="match status" value="1"/>
</dbReference>
<evidence type="ECO:0000256" key="1">
    <source>
        <dbReference type="ARBA" id="ARBA00005593"/>
    </source>
</evidence>
<reference evidence="3" key="1">
    <citation type="submission" date="2020-05" db="EMBL/GenBank/DDBJ databases">
        <title>Mycena genomes resolve the evolution of fungal bioluminescence.</title>
        <authorList>
            <person name="Tsai I.J."/>
        </authorList>
    </citation>
    <scope>NUCLEOTIDE SEQUENCE</scope>
    <source>
        <strain evidence="3">CCC161011</strain>
    </source>
</reference>
<proteinExistence type="inferred from homology"/>
<accession>A0A8H7CH29</accession>
<evidence type="ECO:0000313" key="3">
    <source>
        <dbReference type="EMBL" id="KAF7337135.1"/>
    </source>
</evidence>
<name>A0A8H7CH29_9AGAR</name>
<dbReference type="GO" id="GO:0005634">
    <property type="term" value="C:nucleus"/>
    <property type="evidence" value="ECO:0007669"/>
    <property type="project" value="TreeGrafter"/>
</dbReference>